<evidence type="ECO:0000313" key="9">
    <source>
        <dbReference type="EMBL" id="KAG2196379.1"/>
    </source>
</evidence>
<dbReference type="InterPro" id="IPR041470">
    <property type="entry name" value="GCP_N"/>
</dbReference>
<feature type="domain" description="Gamma tubulin complex component protein N-terminal" evidence="8">
    <location>
        <begin position="273"/>
        <end position="542"/>
    </location>
</feature>
<dbReference type="PANTHER" id="PTHR19302:SF33">
    <property type="entry name" value="GAMMA-TUBULIN COMPLEX COMPONENT 5"/>
    <property type="match status" value="1"/>
</dbReference>
<feature type="compositionally biased region" description="Polar residues" evidence="6">
    <location>
        <begin position="175"/>
        <end position="196"/>
    </location>
</feature>
<accession>A0A8H7QPF3</accession>
<dbReference type="InterPro" id="IPR059169">
    <property type="entry name" value="GCP5_N_ext"/>
</dbReference>
<dbReference type="GO" id="GO:0007020">
    <property type="term" value="P:microtubule nucleation"/>
    <property type="evidence" value="ECO:0007669"/>
    <property type="project" value="InterPro"/>
</dbReference>
<dbReference type="InterPro" id="IPR042241">
    <property type="entry name" value="GCP_C_sf"/>
</dbReference>
<evidence type="ECO:0000256" key="4">
    <source>
        <dbReference type="ARBA" id="ARBA00023212"/>
    </source>
</evidence>
<dbReference type="GO" id="GO:0000930">
    <property type="term" value="C:gamma-tubulin complex"/>
    <property type="evidence" value="ECO:0007669"/>
    <property type="project" value="UniProtKB-ARBA"/>
</dbReference>
<protein>
    <recommendedName>
        <fullName evidence="5">Spindle pole body component</fullName>
    </recommendedName>
</protein>
<sequence length="933" mass="107179">MTEPTKDQLTGLLVTKLTGAKINTAEWNRTVQKAKYTLTYDKCTSTSEHEVDTAINGLVEKFSIKGRRDVSKALLEHKSAYLDKSRPLGSPNTNQSILKYDLLQLLLSLSSSRNQNYDHIPILNKSMPTENNLTWEEVVKDDPLEGDHWKKWPEDTSDDDSSDNDGRDSDEESTTTRQFRNNEMQDTQTVNDPEVSSSAYYNQMDIDERGDPESLGFLITQQYWRDDYSLESEDESNAALLQNPCQMSDALGNLLYTRAERSRLKTIPESGVIREVISLLRGCRGVLFKYEDGKFQLYENYVLQHLSRNALGSLLNEFCVFGNILSELRQIVTRVANDAKYGQTSQAFAASIYNSLMDFDGLLSELEAGSSFITRNSTVSISILKLRTTLDSYLQCFKEIHEITMNTPYSDANPRLISTYLISAFYDHTLIAQSSGQRVVYDTLLYVLEQLLVPYGRIIDDWIFYGSLEGDVANEFYVVSSEVISIDDPNFWTDGFSIAPVVCEYVCYPCPLFSHTNMARIFFTGKAVNLLNEIEKKLRHVQLMMHQPVSFSVTMSDFLAVKPPFITYNKASRQASSDDIGSLTMALFPMKKCQSRPNEPIVFVDDFDSLFDQDFIQFIDKYTQEPYINTADTLNKVLHNNCRLSEQLKSLASIYLMLENDLMHSFCEVLFKQIDDNELWFDKQILNSTFSEACEISGYDETVYIQVEQTDDVSPSNTITSFLELISFKVEIPWPLNNFIQRGHLENYSKISSLLLRLKRAKYIMEKKTLFGGRTDYQKNDQNAMQFYSVRMKILWFINSFWRYIMTTILHAETIEFRKRLSVSKDADEITQLHTLYINTIVDRCLLNDKMSAIRKAVIGIFDMTEQMAILFKKYMRLSSNDTSNDSEGFKTQMGDIEKNFKRSNEFISVSLKIFAKKANLPWFESLAFSLAS</sequence>
<reference evidence="9" key="1">
    <citation type="submission" date="2020-12" db="EMBL/GenBank/DDBJ databases">
        <title>Metabolic potential, ecology and presence of endohyphal bacteria is reflected in genomic diversity of Mucoromycotina.</title>
        <authorList>
            <person name="Muszewska A."/>
            <person name="Okrasinska A."/>
            <person name="Steczkiewicz K."/>
            <person name="Drgas O."/>
            <person name="Orlowska M."/>
            <person name="Perlinska-Lenart U."/>
            <person name="Aleksandrzak-Piekarczyk T."/>
            <person name="Szatraj K."/>
            <person name="Zielenkiewicz U."/>
            <person name="Pilsyk S."/>
            <person name="Malc E."/>
            <person name="Mieczkowski P."/>
            <person name="Kruszewska J.S."/>
            <person name="Biernat P."/>
            <person name="Pawlowska J."/>
        </authorList>
    </citation>
    <scope>NUCLEOTIDE SEQUENCE</scope>
    <source>
        <strain evidence="9">WA0000017839</strain>
    </source>
</reference>
<proteinExistence type="inferred from homology"/>
<comment type="caution">
    <text evidence="9">The sequence shown here is derived from an EMBL/GenBank/DDBJ whole genome shotgun (WGS) entry which is preliminary data.</text>
</comment>
<dbReference type="EMBL" id="JAEPRD010000147">
    <property type="protein sequence ID" value="KAG2196379.1"/>
    <property type="molecule type" value="Genomic_DNA"/>
</dbReference>
<evidence type="ECO:0000256" key="1">
    <source>
        <dbReference type="ARBA" id="ARBA00010337"/>
    </source>
</evidence>
<dbReference type="GO" id="GO:0005816">
    <property type="term" value="C:spindle pole body"/>
    <property type="evidence" value="ECO:0007669"/>
    <property type="project" value="UniProtKB-ARBA"/>
</dbReference>
<evidence type="ECO:0000256" key="3">
    <source>
        <dbReference type="ARBA" id="ARBA00022701"/>
    </source>
</evidence>
<evidence type="ECO:0000256" key="2">
    <source>
        <dbReference type="ARBA" id="ARBA00022490"/>
    </source>
</evidence>
<gene>
    <name evidence="9" type="ORF">INT47_012883</name>
</gene>
<comment type="subcellular location">
    <subcellularLocation>
        <location evidence="5">Cytoplasm</location>
        <location evidence="5">Cytoskeleton</location>
        <location evidence="5">Microtubule organizing center</location>
    </subcellularLocation>
</comment>
<dbReference type="CDD" id="cd22572">
    <property type="entry name" value="GCP5_NTD"/>
    <property type="match status" value="1"/>
</dbReference>
<feature type="region of interest" description="Disordered" evidence="6">
    <location>
        <begin position="145"/>
        <end position="196"/>
    </location>
</feature>
<evidence type="ECO:0000313" key="10">
    <source>
        <dbReference type="Proteomes" id="UP000603453"/>
    </source>
</evidence>
<keyword evidence="2 5" id="KW-0963">Cytoplasm</keyword>
<dbReference type="InterPro" id="IPR007259">
    <property type="entry name" value="GCP"/>
</dbReference>
<evidence type="ECO:0000256" key="6">
    <source>
        <dbReference type="SAM" id="MobiDB-lite"/>
    </source>
</evidence>
<dbReference type="GO" id="GO:0043015">
    <property type="term" value="F:gamma-tubulin binding"/>
    <property type="evidence" value="ECO:0007669"/>
    <property type="project" value="InterPro"/>
</dbReference>
<dbReference type="Pfam" id="PF17681">
    <property type="entry name" value="GCP_N_terminal"/>
    <property type="match status" value="1"/>
</dbReference>
<keyword evidence="4 5" id="KW-0206">Cytoskeleton</keyword>
<feature type="domain" description="Gamma tubulin complex component C-terminal" evidence="7">
    <location>
        <begin position="644"/>
        <end position="915"/>
    </location>
</feature>
<dbReference type="GO" id="GO:0000922">
    <property type="term" value="C:spindle pole"/>
    <property type="evidence" value="ECO:0007669"/>
    <property type="project" value="InterPro"/>
</dbReference>
<feature type="compositionally biased region" description="Basic and acidic residues" evidence="6">
    <location>
        <begin position="145"/>
        <end position="154"/>
    </location>
</feature>
<comment type="similarity">
    <text evidence="1 5">Belongs to the TUBGCP family.</text>
</comment>
<evidence type="ECO:0000259" key="7">
    <source>
        <dbReference type="Pfam" id="PF04130"/>
    </source>
</evidence>
<keyword evidence="10" id="KW-1185">Reference proteome</keyword>
<keyword evidence="3 5" id="KW-0493">Microtubule</keyword>
<dbReference type="GO" id="GO:0000278">
    <property type="term" value="P:mitotic cell cycle"/>
    <property type="evidence" value="ECO:0007669"/>
    <property type="project" value="TreeGrafter"/>
</dbReference>
<feature type="compositionally biased region" description="Acidic residues" evidence="6">
    <location>
        <begin position="155"/>
        <end position="173"/>
    </location>
</feature>
<dbReference type="Gene3D" id="1.20.120.1900">
    <property type="entry name" value="Gamma-tubulin complex, C-terminal domain"/>
    <property type="match status" value="1"/>
</dbReference>
<dbReference type="GO" id="GO:0051011">
    <property type="term" value="F:microtubule minus-end binding"/>
    <property type="evidence" value="ECO:0007669"/>
    <property type="project" value="TreeGrafter"/>
</dbReference>
<organism evidence="9 10">
    <name type="scientific">Mucor saturninus</name>
    <dbReference type="NCBI Taxonomy" id="64648"/>
    <lineage>
        <taxon>Eukaryota</taxon>
        <taxon>Fungi</taxon>
        <taxon>Fungi incertae sedis</taxon>
        <taxon>Mucoromycota</taxon>
        <taxon>Mucoromycotina</taxon>
        <taxon>Mucoromycetes</taxon>
        <taxon>Mucorales</taxon>
        <taxon>Mucorineae</taxon>
        <taxon>Mucoraceae</taxon>
        <taxon>Mucor</taxon>
    </lineage>
</organism>
<dbReference type="InterPro" id="IPR040457">
    <property type="entry name" value="GCP_C"/>
</dbReference>
<evidence type="ECO:0000259" key="8">
    <source>
        <dbReference type="Pfam" id="PF17681"/>
    </source>
</evidence>
<dbReference type="AlphaFoldDB" id="A0A8H7QPF3"/>
<evidence type="ECO:0000256" key="5">
    <source>
        <dbReference type="RuleBase" id="RU363050"/>
    </source>
</evidence>
<dbReference type="GO" id="GO:0051225">
    <property type="term" value="P:spindle assembly"/>
    <property type="evidence" value="ECO:0007669"/>
    <property type="project" value="TreeGrafter"/>
</dbReference>
<name>A0A8H7QPF3_9FUNG</name>
<dbReference type="PANTHER" id="PTHR19302">
    <property type="entry name" value="GAMMA TUBULIN COMPLEX PROTEIN"/>
    <property type="match status" value="1"/>
</dbReference>
<dbReference type="OrthoDB" id="66546at2759"/>
<dbReference type="GO" id="GO:0051321">
    <property type="term" value="P:meiotic cell cycle"/>
    <property type="evidence" value="ECO:0007669"/>
    <property type="project" value="TreeGrafter"/>
</dbReference>
<dbReference type="Proteomes" id="UP000603453">
    <property type="component" value="Unassembled WGS sequence"/>
</dbReference>
<dbReference type="GO" id="GO:0005874">
    <property type="term" value="C:microtubule"/>
    <property type="evidence" value="ECO:0007669"/>
    <property type="project" value="UniProtKB-KW"/>
</dbReference>
<dbReference type="Pfam" id="PF04130">
    <property type="entry name" value="GCP_C_terminal"/>
    <property type="match status" value="1"/>
</dbReference>
<dbReference type="GO" id="GO:0031122">
    <property type="term" value="P:cytoplasmic microtubule organization"/>
    <property type="evidence" value="ECO:0007669"/>
    <property type="project" value="TreeGrafter"/>
</dbReference>